<organism evidence="3 4">
    <name type="scientific">Phreatobacter stygius</name>
    <dbReference type="NCBI Taxonomy" id="1940610"/>
    <lineage>
        <taxon>Bacteria</taxon>
        <taxon>Pseudomonadati</taxon>
        <taxon>Pseudomonadota</taxon>
        <taxon>Alphaproteobacteria</taxon>
        <taxon>Hyphomicrobiales</taxon>
        <taxon>Phreatobacteraceae</taxon>
        <taxon>Phreatobacter</taxon>
    </lineage>
</organism>
<dbReference type="Pfam" id="PF00561">
    <property type="entry name" value="Abhydrolase_1"/>
    <property type="match status" value="1"/>
</dbReference>
<evidence type="ECO:0000313" key="3">
    <source>
        <dbReference type="EMBL" id="QCI63207.1"/>
    </source>
</evidence>
<dbReference type="Gene3D" id="3.40.50.1820">
    <property type="entry name" value="alpha/beta hydrolase"/>
    <property type="match status" value="1"/>
</dbReference>
<dbReference type="Proteomes" id="UP000298781">
    <property type="component" value="Chromosome"/>
</dbReference>
<protein>
    <submittedName>
        <fullName evidence="3">Alpha/beta hydrolase</fullName>
    </submittedName>
</protein>
<dbReference type="EMBL" id="CP039690">
    <property type="protein sequence ID" value="QCI63207.1"/>
    <property type="molecule type" value="Genomic_DNA"/>
</dbReference>
<name>A0A4D7B5C3_9HYPH</name>
<reference evidence="3 4" key="1">
    <citation type="submission" date="2019-04" db="EMBL/GenBank/DDBJ databases">
        <title>Phreatobacter aquaticus sp. nov.</title>
        <authorList>
            <person name="Choi A."/>
        </authorList>
    </citation>
    <scope>NUCLEOTIDE SEQUENCE [LARGE SCALE GENOMIC DNA]</scope>
    <source>
        <strain evidence="3 4">KCTC 52518</strain>
    </source>
</reference>
<keyword evidence="1 3" id="KW-0378">Hydrolase</keyword>
<feature type="domain" description="AB hydrolase-1" evidence="2">
    <location>
        <begin position="25"/>
        <end position="312"/>
    </location>
</feature>
<evidence type="ECO:0000259" key="2">
    <source>
        <dbReference type="Pfam" id="PF00561"/>
    </source>
</evidence>
<sequence length="339" mass="36977">MNELSHLMVEANGLRMHIAAQGEGPLVLLCHGFPETSYSWRHQLPALAEAGFRAVAPDLRGFGKTAGPTEIDRYTLFHLVGDMVSLLDALDARTAVIVGNDWGATLAWHLALMRPDRFHAVAAFGVPMMPSPPMAPGKLFPQTDDAQFYTLYFQPPGAAEGEFERDIRMALRKIVFAASGDAGPRGEKDGTPNPFGMVSRERGLLASLPDPAALPAWLTEADLDVLTEAFTASGFRGGLNLYRNMDRNWDLQRSLSGLAVTVPALYMVGERDTGLSIPGMREIISAMPRLVPRLTETIVLPGCGHWIQQERPDAVNTALVGFLRGLAPSSLEWTPEVRH</sequence>
<dbReference type="PANTHER" id="PTHR43329">
    <property type="entry name" value="EPOXIDE HYDROLASE"/>
    <property type="match status" value="1"/>
</dbReference>
<dbReference type="PRINTS" id="PR00111">
    <property type="entry name" value="ABHYDROLASE"/>
</dbReference>
<dbReference type="AlphaFoldDB" id="A0A4D7B5C3"/>
<gene>
    <name evidence="3" type="ORF">E8M01_02515</name>
</gene>
<dbReference type="InterPro" id="IPR000639">
    <property type="entry name" value="Epox_hydrolase-like"/>
</dbReference>
<dbReference type="KEGG" id="pstg:E8M01_02515"/>
<keyword evidence="4" id="KW-1185">Reference proteome</keyword>
<dbReference type="InterPro" id="IPR029058">
    <property type="entry name" value="AB_hydrolase_fold"/>
</dbReference>
<dbReference type="SUPFAM" id="SSF53474">
    <property type="entry name" value="alpha/beta-Hydrolases"/>
    <property type="match status" value="1"/>
</dbReference>
<dbReference type="GO" id="GO:0016787">
    <property type="term" value="F:hydrolase activity"/>
    <property type="evidence" value="ECO:0007669"/>
    <property type="project" value="UniProtKB-KW"/>
</dbReference>
<dbReference type="InterPro" id="IPR000073">
    <property type="entry name" value="AB_hydrolase_1"/>
</dbReference>
<dbReference type="PRINTS" id="PR00412">
    <property type="entry name" value="EPOXHYDRLASE"/>
</dbReference>
<evidence type="ECO:0000313" key="4">
    <source>
        <dbReference type="Proteomes" id="UP000298781"/>
    </source>
</evidence>
<evidence type="ECO:0000256" key="1">
    <source>
        <dbReference type="ARBA" id="ARBA00022801"/>
    </source>
</evidence>
<dbReference type="OrthoDB" id="9804723at2"/>
<dbReference type="RefSeq" id="WP_136958668.1">
    <property type="nucleotide sequence ID" value="NZ_CP039690.1"/>
</dbReference>
<accession>A0A4D7B5C3</accession>
<proteinExistence type="predicted"/>